<dbReference type="InterPro" id="IPR036388">
    <property type="entry name" value="WH-like_DNA-bd_sf"/>
</dbReference>
<evidence type="ECO:0000313" key="4">
    <source>
        <dbReference type="EMBL" id="URW77690.1"/>
    </source>
</evidence>
<accession>A0ABY4U068</accession>
<dbReference type="RefSeq" id="WP_250719677.1">
    <property type="nucleotide sequence ID" value="NZ_CP098324.1"/>
</dbReference>
<dbReference type="Gene3D" id="3.40.50.300">
    <property type="entry name" value="P-loop containing nucleotide triphosphate hydrolases"/>
    <property type="match status" value="1"/>
</dbReference>
<keyword evidence="1" id="KW-0812">Transmembrane</keyword>
<reference evidence="3" key="1">
    <citation type="submission" date="2022-05" db="EMBL/GenBank/DDBJ databases">
        <title>Tracking Rickettsia raoultii infection dynamics in vivo by bioorthogonal metabolic labeling.</title>
        <authorList>
            <person name="Zhu D.-Y."/>
            <person name="Jia N."/>
            <person name="Li C."/>
            <person name="Zhang M.-Z."/>
            <person name="Liu H.-B."/>
            <person name="Cao W.-C."/>
        </authorList>
    </citation>
    <scope>NUCLEOTIDE SEQUENCE</scope>
    <source>
        <strain evidence="3">BIME</strain>
    </source>
</reference>
<proteinExistence type="predicted"/>
<dbReference type="InterPro" id="IPR056681">
    <property type="entry name" value="DUF7779"/>
</dbReference>
<protein>
    <submittedName>
        <fullName evidence="3">LuxR C-terminal-related transcriptional regulator</fullName>
    </submittedName>
</protein>
<evidence type="ECO:0000259" key="2">
    <source>
        <dbReference type="SMART" id="SM00421"/>
    </source>
</evidence>
<keyword evidence="5" id="KW-1185">Reference proteome</keyword>
<organism evidence="3 5">
    <name type="scientific">Rickettsia conorii subsp. raoultii</name>
    <dbReference type="NCBI Taxonomy" id="369822"/>
    <lineage>
        <taxon>Bacteria</taxon>
        <taxon>Pseudomonadati</taxon>
        <taxon>Pseudomonadota</taxon>
        <taxon>Alphaproteobacteria</taxon>
        <taxon>Rickettsiales</taxon>
        <taxon>Rickettsiaceae</taxon>
        <taxon>Rickettsieae</taxon>
        <taxon>Rickettsia</taxon>
        <taxon>spotted fever group</taxon>
    </lineage>
</organism>
<keyword evidence="1" id="KW-0472">Membrane</keyword>
<dbReference type="PANTHER" id="PTHR35205">
    <property type="entry name" value="NB-ARC AND TPR DOMAIN PROTEIN"/>
    <property type="match status" value="1"/>
</dbReference>
<feature type="transmembrane region" description="Helical" evidence="1">
    <location>
        <begin position="293"/>
        <end position="313"/>
    </location>
</feature>
<dbReference type="InterPro" id="IPR011990">
    <property type="entry name" value="TPR-like_helical_dom_sf"/>
</dbReference>
<dbReference type="SUPFAM" id="SSF48452">
    <property type="entry name" value="TPR-like"/>
    <property type="match status" value="1"/>
</dbReference>
<dbReference type="SMART" id="SM00421">
    <property type="entry name" value="HTH_LUXR"/>
    <property type="match status" value="1"/>
</dbReference>
<dbReference type="EMBL" id="CP098324">
    <property type="protein sequence ID" value="URW77690.1"/>
    <property type="molecule type" value="Genomic_DNA"/>
</dbReference>
<dbReference type="SUPFAM" id="SSF52540">
    <property type="entry name" value="P-loop containing nucleoside triphosphate hydrolases"/>
    <property type="match status" value="1"/>
</dbReference>
<dbReference type="Gene3D" id="1.10.10.10">
    <property type="entry name" value="Winged helix-like DNA-binding domain superfamily/Winged helix DNA-binding domain"/>
    <property type="match status" value="1"/>
</dbReference>
<dbReference type="InterPro" id="IPR027417">
    <property type="entry name" value="P-loop_NTPase"/>
</dbReference>
<dbReference type="PANTHER" id="PTHR35205:SF1">
    <property type="entry name" value="ZU5 DOMAIN-CONTAINING PROTEIN"/>
    <property type="match status" value="1"/>
</dbReference>
<evidence type="ECO:0000256" key="1">
    <source>
        <dbReference type="SAM" id="Phobius"/>
    </source>
</evidence>
<dbReference type="Pfam" id="PF00196">
    <property type="entry name" value="GerE"/>
    <property type="match status" value="1"/>
</dbReference>
<sequence length="983" mass="114755">MCPQEIYAKHLRVINNIRFTSREIDVIACIMHGKNIKGVANFLSNEDKQVETRTIESHISNIKRKIGTNVREGIINFMEKSDKYKLIQSYYLSLLIQQEFKKNLKEILILTKPYNISFFIVLQMLENNDLNWVIYKIRRDLQLVGITVFIELREYSDNVPIVLMHKGTHGEDKKQCTIYVLSVNKTNIPKRQSIVMSNDQDISKVFLLTTQAEQGLEFLPKRTNFEYINLSLSKQYHFIFLEIITKVFSNTNVENIIVKFRERYNNIMSNQTSSVAPQAYLTDKNIQAKVRNIYLPIVGVLVLIICSTYLLIFDPAVRTTVKSQEAEMPYLKPQESIIFPKNLTTWNIPRQDNVFVGREKLLNNLHNKLRQNYTPEGISNLAISACAGLGGIGKTQLTLQYVTHTKHPYTFKAWFPAENSDDLYNKYIEFAKLLGYTENIYTKENIIAYVKQWLVDNPGWLLVYDNVNNYREIAPFLPETGGHVILTTRQRYWPTKFSILPIDVMTEEESIKTIKTLIQRNVALGEENAIRELVEILGYLPLALVQASAYIKQKHITIPEYLGLYKKYESELLSDNSFLEETNNYSYPVAVTWNITLDGIVRDTSINNETPIAIELLIVCAYLAPDKISRKLLLTWLQTAHPDLSSPELTLNKHIALLWQYSMINYDNDNNISVHRLVQTVLRHQFHKILNKNNNMYPTLNLRWFESLLQFFIDHEQELTLTNSFQQIIETSQHFKTQFQDQYNENLIIMDLIVARIYLCQDKYKDFLKILDQVNTYLQKLDGLKMLKCEMLGLYSAYFYKIGNYHEAKEKLNKAFDEYNNIKINNSEKDNDMKILKAKLVYHKAKLVLEKNTETDKTNINTLEIENTIKSIQEAMILFKEANNTRNLLLSIRLYGQLLILTNQVDKVIIEFNKYNNLIEQIANDMIKMLFYITYSDVYFSKGDFNKALEYCGKAKQQAEKLHLNNKLDYLNNQEKTIKASLQ</sequence>
<gene>
    <name evidence="3" type="ORF">NBT09_06030</name>
    <name evidence="4" type="ORF">NBT09_06840</name>
</gene>
<dbReference type="SUPFAM" id="SSF46894">
    <property type="entry name" value="C-terminal effector domain of the bipartite response regulators"/>
    <property type="match status" value="1"/>
</dbReference>
<dbReference type="InterPro" id="IPR000792">
    <property type="entry name" value="Tscrpt_reg_LuxR_C"/>
</dbReference>
<dbReference type="InterPro" id="IPR016032">
    <property type="entry name" value="Sig_transdc_resp-reg_C-effctor"/>
</dbReference>
<evidence type="ECO:0000313" key="3">
    <source>
        <dbReference type="EMBL" id="URW77545.1"/>
    </source>
</evidence>
<evidence type="ECO:0000313" key="5">
    <source>
        <dbReference type="Proteomes" id="UP001056268"/>
    </source>
</evidence>
<dbReference type="EMBL" id="CP098324">
    <property type="protein sequence ID" value="URW77545.1"/>
    <property type="molecule type" value="Genomic_DNA"/>
</dbReference>
<keyword evidence="1" id="KW-1133">Transmembrane helix</keyword>
<feature type="domain" description="HTH luxR-type" evidence="2">
    <location>
        <begin position="16"/>
        <end position="78"/>
    </location>
</feature>
<name>A0ABY4U068_RICCR</name>
<dbReference type="Pfam" id="PF25000">
    <property type="entry name" value="DUF7779"/>
    <property type="match status" value="1"/>
</dbReference>
<dbReference type="Proteomes" id="UP001056268">
    <property type="component" value="Chromosome"/>
</dbReference>